<evidence type="ECO:0000256" key="1">
    <source>
        <dbReference type="ARBA" id="ARBA00004651"/>
    </source>
</evidence>
<feature type="transmembrane region" description="Helical" evidence="6">
    <location>
        <begin position="35"/>
        <end position="55"/>
    </location>
</feature>
<name>A0A372DSI3_9GAMM</name>
<evidence type="ECO:0000313" key="8">
    <source>
        <dbReference type="Proteomes" id="UP000262917"/>
    </source>
</evidence>
<keyword evidence="3 6" id="KW-0812">Transmembrane</keyword>
<dbReference type="Pfam" id="PF13440">
    <property type="entry name" value="Polysacc_synt_3"/>
    <property type="match status" value="1"/>
</dbReference>
<feature type="transmembrane region" description="Helical" evidence="6">
    <location>
        <begin position="61"/>
        <end position="87"/>
    </location>
</feature>
<feature type="transmembrane region" description="Helical" evidence="6">
    <location>
        <begin position="230"/>
        <end position="247"/>
    </location>
</feature>
<comment type="subcellular location">
    <subcellularLocation>
        <location evidence="1">Cell membrane</location>
        <topology evidence="1">Multi-pass membrane protein</topology>
    </subcellularLocation>
</comment>
<dbReference type="Proteomes" id="UP000262917">
    <property type="component" value="Unassembled WGS sequence"/>
</dbReference>
<evidence type="ECO:0000313" key="7">
    <source>
        <dbReference type="EMBL" id="RFP62535.1"/>
    </source>
</evidence>
<reference evidence="7 8" key="1">
    <citation type="submission" date="2018-08" db="EMBL/GenBank/DDBJ databases">
        <title>Lysobacter weifangensis sp. nov., a new member of the family 'Xanthomonadaceae', isolated from soil in a farmland.</title>
        <authorList>
            <person name="Zhao H."/>
        </authorList>
    </citation>
    <scope>NUCLEOTIDE SEQUENCE [LARGE SCALE GENOMIC DNA]</scope>
    <source>
        <strain evidence="7 8">WF-2</strain>
    </source>
</reference>
<feature type="transmembrane region" description="Helical" evidence="6">
    <location>
        <begin position="403"/>
        <end position="423"/>
    </location>
</feature>
<evidence type="ECO:0000256" key="3">
    <source>
        <dbReference type="ARBA" id="ARBA00022692"/>
    </source>
</evidence>
<proteinExistence type="predicted"/>
<gene>
    <name evidence="7" type="ORF">D0Y53_01605</name>
</gene>
<dbReference type="PANTHER" id="PTHR30250:SF11">
    <property type="entry name" value="O-ANTIGEN TRANSPORTER-RELATED"/>
    <property type="match status" value="1"/>
</dbReference>
<protein>
    <submittedName>
        <fullName evidence="7">Flippase</fullName>
    </submittedName>
</protein>
<organism evidence="7 8">
    <name type="scientific">Cognatiluteimonas weifangensis</name>
    <dbReference type="NCBI Taxonomy" id="2303539"/>
    <lineage>
        <taxon>Bacteria</taxon>
        <taxon>Pseudomonadati</taxon>
        <taxon>Pseudomonadota</taxon>
        <taxon>Gammaproteobacteria</taxon>
        <taxon>Lysobacterales</taxon>
        <taxon>Lysobacteraceae</taxon>
        <taxon>Cognatiluteimonas</taxon>
    </lineage>
</organism>
<comment type="caution">
    <text evidence="7">The sequence shown here is derived from an EMBL/GenBank/DDBJ whole genome shotgun (WGS) entry which is preliminary data.</text>
</comment>
<evidence type="ECO:0000256" key="5">
    <source>
        <dbReference type="ARBA" id="ARBA00023136"/>
    </source>
</evidence>
<dbReference type="InterPro" id="IPR050833">
    <property type="entry name" value="Poly_Biosynth_Transport"/>
</dbReference>
<feature type="transmembrane region" description="Helical" evidence="6">
    <location>
        <begin position="349"/>
        <end position="372"/>
    </location>
</feature>
<accession>A0A372DSI3</accession>
<evidence type="ECO:0000256" key="2">
    <source>
        <dbReference type="ARBA" id="ARBA00022475"/>
    </source>
</evidence>
<feature type="transmembrane region" description="Helical" evidence="6">
    <location>
        <begin position="191"/>
        <end position="209"/>
    </location>
</feature>
<feature type="transmembrane region" description="Helical" evidence="6">
    <location>
        <begin position="379"/>
        <end position="397"/>
    </location>
</feature>
<sequence>MNPLPTLQSFFNSALRRLQMEVKQGQILRSTFEMVALKIGGILLALMGSVFYARVLGPDGYGLYSFVLATVAIVTIPASLGLPNYLIREGAKTVGSLGWMIRWADRHIVFSGLAMAAILLLALVLPVPEKTRWLFVLASPLPLLNNLSAVRTSLLQARSLIITSQWPQLLLSPIITLTVLGAFWLVSGSLAPEHLVAMVTVTAAIIFVLKSHQAGRIAGTHPPESGHSPLSILTSLPLMWLATLYLLNSRIDLLIVTKLSGEHEAGLYAIGARTAELITLISAAANMHLAPKIARLYHRGETDNLQRLLRKTAARYLVATSPLVILFLAFGKPIIVALYGIAYSGSTDSLQILACAQFGFLIFGSVGTILIMTDNIRHCLRGIGIAVAANIVLNLALVPEHGATGAAVATGISLVLGQGLLWLSIRKYTGLRSSAMGF</sequence>
<feature type="transmembrane region" description="Helical" evidence="6">
    <location>
        <begin position="108"/>
        <end position="127"/>
    </location>
</feature>
<keyword evidence="4 6" id="KW-1133">Transmembrane helix</keyword>
<evidence type="ECO:0000256" key="4">
    <source>
        <dbReference type="ARBA" id="ARBA00022989"/>
    </source>
</evidence>
<dbReference type="CDD" id="cd13128">
    <property type="entry name" value="MATE_Wzx_like"/>
    <property type="match status" value="1"/>
</dbReference>
<dbReference type="EMBL" id="QVPD01000001">
    <property type="protein sequence ID" value="RFP62535.1"/>
    <property type="molecule type" value="Genomic_DNA"/>
</dbReference>
<dbReference type="GO" id="GO:0005886">
    <property type="term" value="C:plasma membrane"/>
    <property type="evidence" value="ECO:0007669"/>
    <property type="project" value="UniProtKB-SubCell"/>
</dbReference>
<dbReference type="AlphaFoldDB" id="A0A372DSI3"/>
<keyword evidence="2" id="KW-1003">Cell membrane</keyword>
<dbReference type="PANTHER" id="PTHR30250">
    <property type="entry name" value="PST FAMILY PREDICTED COLANIC ACID TRANSPORTER"/>
    <property type="match status" value="1"/>
</dbReference>
<evidence type="ECO:0000256" key="6">
    <source>
        <dbReference type="SAM" id="Phobius"/>
    </source>
</evidence>
<feature type="transmembrane region" description="Helical" evidence="6">
    <location>
        <begin position="166"/>
        <end position="185"/>
    </location>
</feature>
<keyword evidence="5 6" id="KW-0472">Membrane</keyword>
<feature type="transmembrane region" description="Helical" evidence="6">
    <location>
        <begin position="316"/>
        <end position="343"/>
    </location>
</feature>
<keyword evidence="8" id="KW-1185">Reference proteome</keyword>